<evidence type="ECO:0000313" key="4">
    <source>
        <dbReference type="Proteomes" id="UP001596058"/>
    </source>
</evidence>
<accession>A0ABW1CKP1</accession>
<feature type="compositionally biased region" description="Pro residues" evidence="1">
    <location>
        <begin position="170"/>
        <end position="188"/>
    </location>
</feature>
<feature type="transmembrane region" description="Helical" evidence="2">
    <location>
        <begin position="52"/>
        <end position="72"/>
    </location>
</feature>
<feature type="compositionally biased region" description="Pro residues" evidence="1">
    <location>
        <begin position="207"/>
        <end position="224"/>
    </location>
</feature>
<feature type="compositionally biased region" description="Basic and acidic residues" evidence="1">
    <location>
        <begin position="155"/>
        <end position="168"/>
    </location>
</feature>
<feature type="region of interest" description="Disordered" evidence="1">
    <location>
        <begin position="77"/>
        <end position="104"/>
    </location>
</feature>
<feature type="transmembrane region" description="Helical" evidence="2">
    <location>
        <begin position="21"/>
        <end position="46"/>
    </location>
</feature>
<dbReference type="EMBL" id="JBHSPA010000023">
    <property type="protein sequence ID" value="MFC5825867.1"/>
    <property type="molecule type" value="Genomic_DNA"/>
</dbReference>
<protein>
    <submittedName>
        <fullName evidence="3">Uncharacterized protein</fullName>
    </submittedName>
</protein>
<reference evidence="4" key="1">
    <citation type="journal article" date="2019" name="Int. J. Syst. Evol. Microbiol.">
        <title>The Global Catalogue of Microorganisms (GCM) 10K type strain sequencing project: providing services to taxonomists for standard genome sequencing and annotation.</title>
        <authorList>
            <consortium name="The Broad Institute Genomics Platform"/>
            <consortium name="The Broad Institute Genome Sequencing Center for Infectious Disease"/>
            <person name="Wu L."/>
            <person name="Ma J."/>
        </authorList>
    </citation>
    <scope>NUCLEOTIDE SEQUENCE [LARGE SCALE GENOMIC DNA]</scope>
    <source>
        <strain evidence="4">CCUG 53903</strain>
    </source>
</reference>
<keyword evidence="2" id="KW-1133">Transmembrane helix</keyword>
<keyword evidence="2" id="KW-0812">Transmembrane</keyword>
<sequence length="247" mass="25651">MTGTPKTPTISTRDKHDKRQAARLSVTKIAGSGLAAITAAVAASYLGVAGTVIGAAVMSVATTVGTDVYTHYLRRTGNKVRQHTTTVRRRRPADPEPPAGPSRRLGWIRAGAAVALVLTIGFGGVLIFQVLAGRTAEDRAEATKAEPRKRHGAKVRRDEPAEHQRVRSDVPPPSRPRPASPSPTPSPSGKPAAPAPALSGTASIVPAPTPTPPATTTPEPPPATVTPSEQPTAPASPLPETSRWEDG</sequence>
<proteinExistence type="predicted"/>
<evidence type="ECO:0000313" key="3">
    <source>
        <dbReference type="EMBL" id="MFC5825867.1"/>
    </source>
</evidence>
<feature type="transmembrane region" description="Helical" evidence="2">
    <location>
        <begin position="110"/>
        <end position="132"/>
    </location>
</feature>
<evidence type="ECO:0000256" key="1">
    <source>
        <dbReference type="SAM" id="MobiDB-lite"/>
    </source>
</evidence>
<feature type="region of interest" description="Disordered" evidence="1">
    <location>
        <begin position="136"/>
        <end position="247"/>
    </location>
</feature>
<name>A0ABW1CKP1_9ACTN</name>
<comment type="caution">
    <text evidence="3">The sequence shown here is derived from an EMBL/GenBank/DDBJ whole genome shotgun (WGS) entry which is preliminary data.</text>
</comment>
<evidence type="ECO:0000256" key="2">
    <source>
        <dbReference type="SAM" id="Phobius"/>
    </source>
</evidence>
<dbReference type="Proteomes" id="UP001596058">
    <property type="component" value="Unassembled WGS sequence"/>
</dbReference>
<dbReference type="RefSeq" id="WP_379515382.1">
    <property type="nucleotide sequence ID" value="NZ_JBHSPA010000023.1"/>
</dbReference>
<feature type="compositionally biased region" description="Basic residues" evidence="1">
    <location>
        <begin position="77"/>
        <end position="91"/>
    </location>
</feature>
<keyword evidence="2" id="KW-0472">Membrane</keyword>
<keyword evidence="4" id="KW-1185">Reference proteome</keyword>
<feature type="compositionally biased region" description="Basic and acidic residues" evidence="1">
    <location>
        <begin position="136"/>
        <end position="146"/>
    </location>
</feature>
<gene>
    <name evidence="3" type="ORF">ACFPZ3_18550</name>
</gene>
<organism evidence="3 4">
    <name type="scientific">Nonomuraea insulae</name>
    <dbReference type="NCBI Taxonomy" id="1616787"/>
    <lineage>
        <taxon>Bacteria</taxon>
        <taxon>Bacillati</taxon>
        <taxon>Actinomycetota</taxon>
        <taxon>Actinomycetes</taxon>
        <taxon>Streptosporangiales</taxon>
        <taxon>Streptosporangiaceae</taxon>
        <taxon>Nonomuraea</taxon>
    </lineage>
</organism>